<dbReference type="GO" id="GO:0051373">
    <property type="term" value="F:FATZ binding"/>
    <property type="evidence" value="ECO:0007669"/>
    <property type="project" value="TreeGrafter"/>
</dbReference>
<sequence>MTTKERKMQAALICREIQLHEDAEMDLGIKVSVPKDIMLEELSSTTNRGSRLFKMRQKRAEKYTFESNRNENNTHPNATTEFQVNDGNSADDHDSTNQSADHQPSQVQPKTPDLTKVSSPESIAPGTYGVPLKDVPPQKFNSTAVPKSYQSPWEKVSGVDLVFIEPGVPCAPSPPRSDQPAYKSFNRVAVPFGGFSHAHRPHPVKAPRLEPLPDHPEIQAGRGAEVVSPGAQNCPPNQGQGPGERTPAHPVAVPHRYQMAWVKFFRRPRGNLGKSYQPGSMLSLAPTKGLLNEPGQNSCFLNSAVQGIFSQFQHSRERALPSDNLRHALAETFKDEHRFQLGFMDDAAECFENILERIHLHIVPEETDACTSHSCITHQKFAMSLYEQVSVRADLLASA</sequence>
<feature type="compositionally biased region" description="Polar residues" evidence="3">
    <location>
        <begin position="65"/>
        <end position="88"/>
    </location>
</feature>
<dbReference type="GO" id="GO:0031433">
    <property type="term" value="F:telethonin binding"/>
    <property type="evidence" value="ECO:0007669"/>
    <property type="project" value="TreeGrafter"/>
</dbReference>
<evidence type="ECO:0000256" key="2">
    <source>
        <dbReference type="ARBA" id="ARBA00022553"/>
    </source>
</evidence>
<dbReference type="SUPFAM" id="SSF54001">
    <property type="entry name" value="Cysteine proteinases"/>
    <property type="match status" value="1"/>
</dbReference>
<dbReference type="GO" id="GO:0003779">
    <property type="term" value="F:actin binding"/>
    <property type="evidence" value="ECO:0007669"/>
    <property type="project" value="TreeGrafter"/>
</dbReference>
<dbReference type="PANTHER" id="PTHR15941:SF9">
    <property type="entry name" value="MYOZENIN-2"/>
    <property type="match status" value="1"/>
</dbReference>
<dbReference type="GO" id="GO:0015629">
    <property type="term" value="C:actin cytoskeleton"/>
    <property type="evidence" value="ECO:0007669"/>
    <property type="project" value="TreeGrafter"/>
</dbReference>
<organism evidence="4">
    <name type="scientific">Tetraodon nigroviridis</name>
    <name type="common">Spotted green pufferfish</name>
    <name type="synonym">Chelonodon nigroviridis</name>
    <dbReference type="NCBI Taxonomy" id="99883"/>
    <lineage>
        <taxon>Eukaryota</taxon>
        <taxon>Metazoa</taxon>
        <taxon>Chordata</taxon>
        <taxon>Craniata</taxon>
        <taxon>Vertebrata</taxon>
        <taxon>Euteleostomi</taxon>
        <taxon>Actinopterygii</taxon>
        <taxon>Neopterygii</taxon>
        <taxon>Teleostei</taxon>
        <taxon>Neoteleostei</taxon>
        <taxon>Acanthomorphata</taxon>
        <taxon>Eupercaria</taxon>
        <taxon>Tetraodontiformes</taxon>
        <taxon>Tetradontoidea</taxon>
        <taxon>Tetraodontidae</taxon>
        <taxon>Tetraodon</taxon>
    </lineage>
</organism>
<dbReference type="GO" id="GO:0030018">
    <property type="term" value="C:Z disc"/>
    <property type="evidence" value="ECO:0007669"/>
    <property type="project" value="InterPro"/>
</dbReference>
<evidence type="ECO:0000256" key="3">
    <source>
        <dbReference type="SAM" id="MobiDB-lite"/>
    </source>
</evidence>
<dbReference type="KEGG" id="tng:GSTEN00021350G001"/>
<reference evidence="4" key="2">
    <citation type="submission" date="2004-02" db="EMBL/GenBank/DDBJ databases">
        <authorList>
            <consortium name="Genoscope"/>
            <consortium name="Whitehead Institute Centre for Genome Research"/>
        </authorList>
    </citation>
    <scope>NUCLEOTIDE SEQUENCE</scope>
</reference>
<feature type="region of interest" description="Disordered" evidence="3">
    <location>
        <begin position="226"/>
        <end position="247"/>
    </location>
</feature>
<keyword evidence="2" id="KW-0597">Phosphoprotein</keyword>
<protein>
    <submittedName>
        <fullName evidence="4">(spotted green pufferfish) hypothetical protein</fullName>
    </submittedName>
</protein>
<accession>Q4SAN9</accession>
<dbReference type="OrthoDB" id="9895914at2759"/>
<comment type="similarity">
    <text evidence="1">Belongs to the myozenin family.</text>
</comment>
<reference evidence="4" key="1">
    <citation type="journal article" date="2004" name="Nature">
        <title>Genome duplication in the teleost fish Tetraodon nigroviridis reveals the early vertebrate proto-karyotype.</title>
        <authorList>
            <person name="Jaillon O."/>
            <person name="Aury J.-M."/>
            <person name="Brunet F."/>
            <person name="Petit J.-L."/>
            <person name="Stange-Thomann N."/>
            <person name="Mauceli E."/>
            <person name="Bouneau L."/>
            <person name="Fischer C."/>
            <person name="Ozouf-Costaz C."/>
            <person name="Bernot A."/>
            <person name="Nicaud S."/>
            <person name="Jaffe D."/>
            <person name="Fisher S."/>
            <person name="Lutfalla G."/>
            <person name="Dossat C."/>
            <person name="Segurens B."/>
            <person name="Dasilva C."/>
            <person name="Salanoubat M."/>
            <person name="Levy M."/>
            <person name="Boudet N."/>
            <person name="Castellano S."/>
            <person name="Anthouard V."/>
            <person name="Jubin C."/>
            <person name="Castelli V."/>
            <person name="Katinka M."/>
            <person name="Vacherie B."/>
            <person name="Biemont C."/>
            <person name="Skalli Z."/>
            <person name="Cattolico L."/>
            <person name="Poulain J."/>
            <person name="De Berardinis V."/>
            <person name="Cruaud C."/>
            <person name="Duprat S."/>
            <person name="Brottier P."/>
            <person name="Coutanceau J.-P."/>
            <person name="Gouzy J."/>
            <person name="Parra G."/>
            <person name="Lardier G."/>
            <person name="Chapple C."/>
            <person name="McKernan K.J."/>
            <person name="McEwan P."/>
            <person name="Bosak S."/>
            <person name="Kellis M."/>
            <person name="Volff J.-N."/>
            <person name="Guigo R."/>
            <person name="Zody M.C."/>
            <person name="Mesirov J."/>
            <person name="Lindblad-Toh K."/>
            <person name="Birren B."/>
            <person name="Nusbaum C."/>
            <person name="Kahn D."/>
            <person name="Robinson-Rechavi M."/>
            <person name="Laudet V."/>
            <person name="Schachter V."/>
            <person name="Quetier F."/>
            <person name="Saurin W."/>
            <person name="Scarpelli C."/>
            <person name="Wincker P."/>
            <person name="Lander E.S."/>
            <person name="Weissenbach J."/>
            <person name="Roest Crollius H."/>
        </authorList>
    </citation>
    <scope>NUCLEOTIDE SEQUENCE [LARGE SCALE GENOMIC DNA]</scope>
</reference>
<name>Q4SAN9_TETNG</name>
<proteinExistence type="inferred from homology"/>
<evidence type="ECO:0000313" key="4">
    <source>
        <dbReference type="EMBL" id="CAG02293.1"/>
    </source>
</evidence>
<comment type="caution">
    <text evidence="4">The sequence shown here is derived from an EMBL/GenBank/DDBJ whole genome shotgun (WGS) entry which is preliminary data.</text>
</comment>
<dbReference type="EMBL" id="CAAE01014681">
    <property type="protein sequence ID" value="CAG02293.1"/>
    <property type="molecule type" value="Genomic_DNA"/>
</dbReference>
<feature type="compositionally biased region" description="Polar residues" evidence="3">
    <location>
        <begin position="96"/>
        <end position="109"/>
    </location>
</feature>
<dbReference type="PANTHER" id="PTHR15941">
    <property type="entry name" value="MYOZENIN"/>
    <property type="match status" value="1"/>
</dbReference>
<feature type="compositionally biased region" description="Polar residues" evidence="3">
    <location>
        <begin position="230"/>
        <end position="239"/>
    </location>
</feature>
<dbReference type="InterPro" id="IPR008438">
    <property type="entry name" value="MYOZ"/>
</dbReference>
<dbReference type="AlphaFoldDB" id="Q4SAN9"/>
<dbReference type="Pfam" id="PF05556">
    <property type="entry name" value="Calsarcin"/>
    <property type="match status" value="1"/>
</dbReference>
<dbReference type="InterPro" id="IPR038765">
    <property type="entry name" value="Papain-like_cys_pep_sf"/>
</dbReference>
<gene>
    <name evidence="4" type="ORF">GSTENG00021350001</name>
</gene>
<feature type="region of interest" description="Disordered" evidence="3">
    <location>
        <begin position="64"/>
        <end position="137"/>
    </location>
</feature>
<evidence type="ECO:0000256" key="1">
    <source>
        <dbReference type="ARBA" id="ARBA00009126"/>
    </source>
</evidence>